<evidence type="ECO:0000256" key="2">
    <source>
        <dbReference type="ARBA" id="ARBA00008017"/>
    </source>
</evidence>
<evidence type="ECO:0000256" key="1">
    <source>
        <dbReference type="ARBA" id="ARBA00004141"/>
    </source>
</evidence>
<dbReference type="PANTHER" id="PTHR30221:SF1">
    <property type="entry name" value="SMALL-CONDUCTANCE MECHANOSENSITIVE CHANNEL"/>
    <property type="match status" value="1"/>
</dbReference>
<dbReference type="Gene3D" id="1.10.287.1260">
    <property type="match status" value="1"/>
</dbReference>
<evidence type="ECO:0000256" key="5">
    <source>
        <dbReference type="ARBA" id="ARBA00023136"/>
    </source>
</evidence>
<comment type="subcellular location">
    <subcellularLocation>
        <location evidence="1">Membrane</location>
        <topology evidence="1">Multi-pass membrane protein</topology>
    </subcellularLocation>
</comment>
<dbReference type="STRING" id="237258.SAMN04489756_12325"/>
<dbReference type="Proteomes" id="UP000095601">
    <property type="component" value="Unassembled WGS sequence"/>
</dbReference>
<keyword evidence="4 6" id="KW-1133">Transmembrane helix</keyword>
<keyword evidence="9" id="KW-1185">Reference proteome</keyword>
<evidence type="ECO:0000313" key="9">
    <source>
        <dbReference type="Proteomes" id="UP000095601"/>
    </source>
</evidence>
<dbReference type="GO" id="GO:0016020">
    <property type="term" value="C:membrane"/>
    <property type="evidence" value="ECO:0007669"/>
    <property type="project" value="UniProtKB-SubCell"/>
</dbReference>
<dbReference type="InterPro" id="IPR010920">
    <property type="entry name" value="LSM_dom_sf"/>
</dbReference>
<dbReference type="KEGG" id="cnr:EB819_00690"/>
<keyword evidence="5 6" id="KW-0472">Membrane</keyword>
<dbReference type="PATRIC" id="fig|237258.4.peg.1542"/>
<dbReference type="Pfam" id="PF00924">
    <property type="entry name" value="MS_channel_2nd"/>
    <property type="match status" value="1"/>
</dbReference>
<dbReference type="SUPFAM" id="SSF50182">
    <property type="entry name" value="Sm-like ribonucleoproteins"/>
    <property type="match status" value="1"/>
</dbReference>
<dbReference type="SUPFAM" id="SSF82861">
    <property type="entry name" value="Mechanosensitive channel protein MscS (YggB), transmembrane region"/>
    <property type="match status" value="1"/>
</dbReference>
<dbReference type="GO" id="GO:0008381">
    <property type="term" value="F:mechanosensitive monoatomic ion channel activity"/>
    <property type="evidence" value="ECO:0007669"/>
    <property type="project" value="InterPro"/>
</dbReference>
<dbReference type="RefSeq" id="WP_069797245.1">
    <property type="nucleotide sequence ID" value="NZ_CP034157.1"/>
</dbReference>
<comment type="caution">
    <text evidence="8">The sequence shown here is derived from an EMBL/GenBank/DDBJ whole genome shotgun (WGS) entry which is preliminary data.</text>
</comment>
<dbReference type="PANTHER" id="PTHR30221">
    <property type="entry name" value="SMALL-CONDUCTANCE MECHANOSENSITIVE CHANNEL"/>
    <property type="match status" value="1"/>
</dbReference>
<protein>
    <submittedName>
        <fullName evidence="8">Mechanosensitive ion channel family protein</fullName>
    </submittedName>
</protein>
<keyword evidence="3 6" id="KW-0812">Transmembrane</keyword>
<dbReference type="InterPro" id="IPR011014">
    <property type="entry name" value="MscS_channel_TM-2"/>
</dbReference>
<proteinExistence type="inferred from homology"/>
<evidence type="ECO:0000256" key="4">
    <source>
        <dbReference type="ARBA" id="ARBA00022989"/>
    </source>
</evidence>
<dbReference type="Gene3D" id="2.30.30.60">
    <property type="match status" value="1"/>
</dbReference>
<dbReference type="InterPro" id="IPR045275">
    <property type="entry name" value="MscS_archaea/bacteria_type"/>
</dbReference>
<evidence type="ECO:0000259" key="7">
    <source>
        <dbReference type="Pfam" id="PF00924"/>
    </source>
</evidence>
<feature type="domain" description="Mechanosensitive ion channel MscS" evidence="7">
    <location>
        <begin position="112"/>
        <end position="179"/>
    </location>
</feature>
<dbReference type="InterPro" id="IPR006685">
    <property type="entry name" value="MscS_channel_2nd"/>
</dbReference>
<sequence>MKNIEVIQEKLSTWWNIIVSLVPNIVLLIVFIIVFSFLSKYLIRIITKILYRIFPENANKNTPLLLAKFAKYILYALGIYIALEIMHLGSFMVKFIGSLGIAGVIAGVALKDVVSGIFAGAAVNFEKTFQIGDLVTISNIKGTVEDISMLTTKLRTENGETVYVPNQLIFNTPFFNHSKKS</sequence>
<evidence type="ECO:0000256" key="6">
    <source>
        <dbReference type="SAM" id="Phobius"/>
    </source>
</evidence>
<organism evidence="8 9">
    <name type="scientific">Cloacibacterium normanense</name>
    <dbReference type="NCBI Taxonomy" id="237258"/>
    <lineage>
        <taxon>Bacteria</taxon>
        <taxon>Pseudomonadati</taxon>
        <taxon>Bacteroidota</taxon>
        <taxon>Flavobacteriia</taxon>
        <taxon>Flavobacteriales</taxon>
        <taxon>Weeksellaceae</taxon>
    </lineage>
</organism>
<comment type="similarity">
    <text evidence="2">Belongs to the MscS (TC 1.A.23) family.</text>
</comment>
<feature type="transmembrane region" description="Helical" evidence="6">
    <location>
        <begin position="64"/>
        <end position="83"/>
    </location>
</feature>
<evidence type="ECO:0000256" key="3">
    <source>
        <dbReference type="ARBA" id="ARBA00022692"/>
    </source>
</evidence>
<reference evidence="8 9" key="1">
    <citation type="submission" date="2016-09" db="EMBL/GenBank/DDBJ databases">
        <authorList>
            <person name="Capua I."/>
            <person name="De Benedictis P."/>
            <person name="Joannis T."/>
            <person name="Lombin L.H."/>
            <person name="Cattoli G."/>
        </authorList>
    </citation>
    <scope>NUCLEOTIDE SEQUENCE [LARGE SCALE GENOMIC DNA]</scope>
    <source>
        <strain evidence="8 9">NRS-1</strain>
    </source>
</reference>
<feature type="transmembrane region" description="Helical" evidence="6">
    <location>
        <begin position="17"/>
        <end position="43"/>
    </location>
</feature>
<dbReference type="EMBL" id="MKGI01000013">
    <property type="protein sequence ID" value="OEL11939.1"/>
    <property type="molecule type" value="Genomic_DNA"/>
</dbReference>
<evidence type="ECO:0000313" key="8">
    <source>
        <dbReference type="EMBL" id="OEL11939.1"/>
    </source>
</evidence>
<dbReference type="AlphaFoldDB" id="A0A1E5UGD5"/>
<dbReference type="InterPro" id="IPR023408">
    <property type="entry name" value="MscS_beta-dom_sf"/>
</dbReference>
<gene>
    <name evidence="8" type="ORF">BHF72_1590</name>
</gene>
<dbReference type="OrthoDB" id="9809206at2"/>
<accession>A0A1E5UGD5</accession>
<name>A0A1E5UGD5_9FLAO</name>